<proteinExistence type="predicted"/>
<keyword evidence="3" id="KW-1185">Reference proteome</keyword>
<feature type="transmembrane region" description="Helical" evidence="1">
    <location>
        <begin position="12"/>
        <end position="31"/>
    </location>
</feature>
<keyword evidence="1" id="KW-0812">Transmembrane</keyword>
<dbReference type="RefSeq" id="WP_172158288.1">
    <property type="nucleotide sequence ID" value="NZ_JABJWC010000040.1"/>
</dbReference>
<comment type="caution">
    <text evidence="2">The sequence shown here is derived from an EMBL/GenBank/DDBJ whole genome shotgun (WGS) entry which is preliminary data.</text>
</comment>
<evidence type="ECO:0000313" key="2">
    <source>
        <dbReference type="EMBL" id="NPC67386.1"/>
    </source>
</evidence>
<protein>
    <submittedName>
        <fullName evidence="2">Glycerol dehydrogenase</fullName>
    </submittedName>
</protein>
<feature type="transmembrane region" description="Helical" evidence="1">
    <location>
        <begin position="68"/>
        <end position="90"/>
    </location>
</feature>
<gene>
    <name evidence="2" type="ORF">HNW77_13525</name>
</gene>
<organism evidence="2 3">
    <name type="scientific">Komagataeibacter melomenusus</name>
    <dbReference type="NCBI Taxonomy" id="2766578"/>
    <lineage>
        <taxon>Bacteria</taxon>
        <taxon>Pseudomonadati</taxon>
        <taxon>Pseudomonadota</taxon>
        <taxon>Alphaproteobacteria</taxon>
        <taxon>Acetobacterales</taxon>
        <taxon>Acetobacteraceae</taxon>
        <taxon>Komagataeibacter</taxon>
    </lineage>
</organism>
<feature type="transmembrane region" description="Helical" evidence="1">
    <location>
        <begin position="96"/>
        <end position="113"/>
    </location>
</feature>
<evidence type="ECO:0000313" key="3">
    <source>
        <dbReference type="Proteomes" id="UP000623090"/>
    </source>
</evidence>
<sequence>MLREYGGKPLVEWLVWLLGAVIFLVGLVFVAGGAELALLGGSLYYLLCGPVLLASGLCMLMGRLQGALLYLAALAYTWVWSVWEVGFSPIDLLPRAFGPTLLGLPVLFSIPVLRRMAARRAIGGTC</sequence>
<reference evidence="2 3" key="1">
    <citation type="journal article" date="2020" name="Microorganisms">
        <title>Description of Komagataeibacter melaceti sp. nov. and Komagataeibacter melomenusus sp. nov. Isolated from Apple Cider Vinegar.</title>
        <authorList>
            <person name="Maric L."/>
            <person name="Cleenwerck I."/>
            <person name="Accetto T."/>
            <person name="Vandamme P."/>
            <person name="Trcek J."/>
        </authorList>
    </citation>
    <scope>NUCLEOTIDE SEQUENCE [LARGE SCALE GENOMIC DNA]</scope>
    <source>
        <strain evidence="2 3">AV436</strain>
    </source>
</reference>
<feature type="transmembrane region" description="Helical" evidence="1">
    <location>
        <begin position="43"/>
        <end position="61"/>
    </location>
</feature>
<keyword evidence="1" id="KW-0472">Membrane</keyword>
<dbReference type="EMBL" id="JABJWC010000040">
    <property type="protein sequence ID" value="NPC67386.1"/>
    <property type="molecule type" value="Genomic_DNA"/>
</dbReference>
<accession>A0ABX2AIB8</accession>
<name>A0ABX2AIB8_9PROT</name>
<evidence type="ECO:0000256" key="1">
    <source>
        <dbReference type="SAM" id="Phobius"/>
    </source>
</evidence>
<keyword evidence="1" id="KW-1133">Transmembrane helix</keyword>
<dbReference type="Proteomes" id="UP000623090">
    <property type="component" value="Unassembled WGS sequence"/>
</dbReference>